<name>A0A9W4H7I9_9ACTN</name>
<feature type="compositionally biased region" description="Low complexity" evidence="1">
    <location>
        <begin position="337"/>
        <end position="347"/>
    </location>
</feature>
<keyword evidence="3" id="KW-1185">Reference proteome</keyword>
<sequence>MATKTGTARVAGLAGAAGGARTLTLNRAREELGLDFTEFELALHLGEIATIGGGTDRPRVAEAEIARVRAAAGGTPALLARIRLVNTTEGAELLGISRDRMLRLTRAGCVRPARWYVNRYRALVWLYPAGELEAFAAGSPALLAGRLPAAVRESADEGEDQRPRGWRSRRVAQLARDARDPWEEAAVWAALLGPEMTESAVPDPYERSRLRRIHQVLPPGRPGPLADGALIARLTTADHPDEIALGLVALADALGRARDLDPVPRPAPAVPQAPPPARVVRKKGGGLVPASAAGRAVVPAPVPLPLPAPVPLPAPASAPASVVATAPLPAPAPAPALAPAGRTAPAPWAAEDRPRRSLRRLLRGRRQVSDG</sequence>
<reference evidence="2" key="1">
    <citation type="submission" date="2021-06" db="EMBL/GenBank/DDBJ databases">
        <authorList>
            <person name="Arsene-Ploetze F."/>
        </authorList>
    </citation>
    <scope>NUCLEOTIDE SEQUENCE</scope>
    <source>
        <strain evidence="2">SBRY1</strain>
    </source>
</reference>
<protein>
    <submittedName>
        <fullName evidence="2">Uncharacterized protein</fullName>
    </submittedName>
</protein>
<dbReference type="Pfam" id="PF19934">
    <property type="entry name" value="DUF6397"/>
    <property type="match status" value="1"/>
</dbReference>
<feature type="region of interest" description="Disordered" evidence="1">
    <location>
        <begin position="329"/>
        <end position="371"/>
    </location>
</feature>
<dbReference type="InterPro" id="IPR045652">
    <property type="entry name" value="DUF6397"/>
</dbReference>
<dbReference type="Proteomes" id="UP001153328">
    <property type="component" value="Unassembled WGS sequence"/>
</dbReference>
<evidence type="ECO:0000256" key="1">
    <source>
        <dbReference type="SAM" id="MobiDB-lite"/>
    </source>
</evidence>
<dbReference type="AlphaFoldDB" id="A0A9W4H7I9"/>
<gene>
    <name evidence="2" type="ORF">SBRY_70421</name>
</gene>
<evidence type="ECO:0000313" key="2">
    <source>
        <dbReference type="EMBL" id="CAG7656289.1"/>
    </source>
</evidence>
<comment type="caution">
    <text evidence="2">The sequence shown here is derived from an EMBL/GenBank/DDBJ whole genome shotgun (WGS) entry which is preliminary data.</text>
</comment>
<evidence type="ECO:0000313" key="3">
    <source>
        <dbReference type="Proteomes" id="UP001153328"/>
    </source>
</evidence>
<dbReference type="EMBL" id="CAJVAX010000021">
    <property type="protein sequence ID" value="CAG7656289.1"/>
    <property type="molecule type" value="Genomic_DNA"/>
</dbReference>
<organism evidence="2 3">
    <name type="scientific">Actinacidiphila bryophytorum</name>
    <dbReference type="NCBI Taxonomy" id="1436133"/>
    <lineage>
        <taxon>Bacteria</taxon>
        <taxon>Bacillati</taxon>
        <taxon>Actinomycetota</taxon>
        <taxon>Actinomycetes</taxon>
        <taxon>Kitasatosporales</taxon>
        <taxon>Streptomycetaceae</taxon>
        <taxon>Actinacidiphila</taxon>
    </lineage>
</organism>
<feature type="compositionally biased region" description="Basic residues" evidence="1">
    <location>
        <begin position="356"/>
        <end position="371"/>
    </location>
</feature>
<proteinExistence type="predicted"/>
<accession>A0A9W4H7I9</accession>